<keyword evidence="2" id="KW-0812">Transmembrane</keyword>
<accession>A0A8J3NUJ1</accession>
<keyword evidence="4" id="KW-1185">Reference proteome</keyword>
<reference evidence="3 4" key="1">
    <citation type="submission" date="2021-01" db="EMBL/GenBank/DDBJ databases">
        <title>Whole genome shotgun sequence of Catellatospora chokoriensis NBRC 107358.</title>
        <authorList>
            <person name="Komaki H."/>
            <person name="Tamura T."/>
        </authorList>
    </citation>
    <scope>NUCLEOTIDE SEQUENCE [LARGE SCALE GENOMIC DNA]</scope>
    <source>
        <strain evidence="3 4">NBRC 107358</strain>
    </source>
</reference>
<sequence length="228" mass="23984">MNDRLDDLVRQAQTLDPARAAALGDPQLRQRLLQEITTMDTSPQPAAPPARRTWRLVAVTAATLAAAAAAFVLIGLPGQGQSPPAAATSTPASATPAPQGDVFGGSASCVETYSPQALRQRAFAFDGTVLAIGQTDPTKVETSPEVPVTFQVHRWYRGGQGEQVTVAMMPPGAITSAGDAGYGIGSRLLVSGEPRFGGRPLDDPIAWSCGFTRWHTATDAQTWQQTFA</sequence>
<organism evidence="3 4">
    <name type="scientific">Catellatospora chokoriensis</name>
    <dbReference type="NCBI Taxonomy" id="310353"/>
    <lineage>
        <taxon>Bacteria</taxon>
        <taxon>Bacillati</taxon>
        <taxon>Actinomycetota</taxon>
        <taxon>Actinomycetes</taxon>
        <taxon>Micromonosporales</taxon>
        <taxon>Micromonosporaceae</taxon>
        <taxon>Catellatospora</taxon>
    </lineage>
</organism>
<dbReference type="EMBL" id="BONG01000055">
    <property type="protein sequence ID" value="GIF93070.1"/>
    <property type="molecule type" value="Genomic_DNA"/>
</dbReference>
<dbReference type="AlphaFoldDB" id="A0A8J3NUJ1"/>
<keyword evidence="2" id="KW-1133">Transmembrane helix</keyword>
<feature type="transmembrane region" description="Helical" evidence="2">
    <location>
        <begin position="56"/>
        <end position="76"/>
    </location>
</feature>
<keyword evidence="2" id="KW-0472">Membrane</keyword>
<comment type="caution">
    <text evidence="3">The sequence shown here is derived from an EMBL/GenBank/DDBJ whole genome shotgun (WGS) entry which is preliminary data.</text>
</comment>
<evidence type="ECO:0000313" key="4">
    <source>
        <dbReference type="Proteomes" id="UP000619293"/>
    </source>
</evidence>
<proteinExistence type="predicted"/>
<dbReference type="RefSeq" id="WP_191842663.1">
    <property type="nucleotide sequence ID" value="NZ_BAAALB010000027.1"/>
</dbReference>
<dbReference type="Proteomes" id="UP000619293">
    <property type="component" value="Unassembled WGS sequence"/>
</dbReference>
<protein>
    <submittedName>
        <fullName evidence="3">Uncharacterized protein</fullName>
    </submittedName>
</protein>
<feature type="region of interest" description="Disordered" evidence="1">
    <location>
        <begin position="80"/>
        <end position="100"/>
    </location>
</feature>
<evidence type="ECO:0000256" key="2">
    <source>
        <dbReference type="SAM" id="Phobius"/>
    </source>
</evidence>
<feature type="compositionally biased region" description="Low complexity" evidence="1">
    <location>
        <begin position="82"/>
        <end position="98"/>
    </location>
</feature>
<evidence type="ECO:0000313" key="3">
    <source>
        <dbReference type="EMBL" id="GIF93070.1"/>
    </source>
</evidence>
<name>A0A8J3NUJ1_9ACTN</name>
<evidence type="ECO:0000256" key="1">
    <source>
        <dbReference type="SAM" id="MobiDB-lite"/>
    </source>
</evidence>
<gene>
    <name evidence="3" type="ORF">Cch02nite_65140</name>
</gene>